<sequence length="967" mass="109149">MIIAFTFAFLTGAFSVLLVQAFLLYKWWSSKEREAPKLIVQHEKVANPKLVAECKKNGGPNELSFLNLLILFIWEEWRDTEAAKNFCLRRLNMELSDLMRNKTAGRVIEQITIQDISLGSSLPVIKGASVVNIETKGPNGNPHELDIALDLEYSGGCHVAIQVDLLFNKSAYFSVKMVYLKGQGRIRFQQSPCTHWSFSFYEEPELEFEAESHFEGKTIPQLTSLIVNHLRRSVYKKHTLPSYKIRYAPFFRPNKPQDEQQEIHLHNSLLTVGKLAVEVVGCSRLPEFEGGLSLYCSLSVDVLPWKQLAENSRALWTSYEVEVTRETSSISYGMTLIKEYGNTEMDKFIMVDVITPKSPADLAGLHKGDVLIAVDGQKIESLKQAAKLIKNKAKFSATIQRPPSKMPPKDKIDGTSVKCNIVASENGNSNPNEDFVDIIMDELIKHSDINTGRELRQRTGKGSTKQRSSTLSTISPIETKETSKNVTEATRPIRSSTVATDGKPEVSKAPERSRSISPESKPSTPKLSETGVSKDDAVPMSFLIRPSTYSERPGTRKTREVPSSLEPAWNETIIFDVEKKDKYLNVCVWSKSQDKLDLLLGYIISPPHMLLCIVSKTHFLVSPHIDGIIANRPQLRAHPGLKEELCGGDIKLIFRHSPSLIGSEEMIIDKQQELLQIASQLEANRDDTSESMEQRVEHHFVLTEFYFPTRCNYCSKKVWTKVAFLCRNCALICHKKCLDNCKRFSSCLRSSKEKSRWFSKKPPLSSESEETKPEVSLPEMSSPNEPEAPGTDQASSSNVDQSETCEKERDGDQGAEEAKVVYKDEGATVKSEPKSPTRKSKLKLSLTEKIKKGASEDEVRLSDMEVASMQVREVGRELFSNLPFEARKKKLQEMMARLQVEIDEENETRTELYKNKKTSKDRKQKNYMDTLITKSEERSQALAMLMLQYCAGMQSCADAEEEESCQL</sequence>
<feature type="compositionally biased region" description="Polar residues" evidence="9">
    <location>
        <begin position="515"/>
        <end position="531"/>
    </location>
</feature>
<dbReference type="eggNOG" id="KOG3532">
    <property type="taxonomic scope" value="Eukaryota"/>
</dbReference>
<feature type="domain" description="C2" evidence="10">
    <location>
        <begin position="508"/>
        <end position="621"/>
    </location>
</feature>
<feature type="region of interest" description="Disordered" evidence="9">
    <location>
        <begin position="758"/>
        <end position="842"/>
    </location>
</feature>
<keyword evidence="2" id="KW-0813">Transport</keyword>
<dbReference type="GO" id="GO:0051560">
    <property type="term" value="P:mitochondrial calcium ion homeostasis"/>
    <property type="evidence" value="ECO:0000318"/>
    <property type="project" value="GO_Central"/>
</dbReference>
<evidence type="ECO:0000259" key="11">
    <source>
        <dbReference type="PROSITE" id="PS50081"/>
    </source>
</evidence>
<keyword evidence="3" id="KW-0479">Metal-binding</keyword>
<keyword evidence="15" id="KW-1185">Reference proteome</keyword>
<accession>A7SEI6</accession>
<dbReference type="InterPro" id="IPR035892">
    <property type="entry name" value="C2_domain_sf"/>
</dbReference>
<evidence type="ECO:0000313" key="15">
    <source>
        <dbReference type="Proteomes" id="UP000001593"/>
    </source>
</evidence>
<dbReference type="PROSITE" id="PS50081">
    <property type="entry name" value="ZF_DAG_PE_2"/>
    <property type="match status" value="1"/>
</dbReference>
<feature type="compositionally biased region" description="Polar residues" evidence="9">
    <location>
        <begin position="484"/>
        <end position="499"/>
    </location>
</feature>
<evidence type="ECO:0000256" key="1">
    <source>
        <dbReference type="ARBA" id="ARBA00004370"/>
    </source>
</evidence>
<evidence type="ECO:0000256" key="4">
    <source>
        <dbReference type="ARBA" id="ARBA00022833"/>
    </source>
</evidence>
<keyword evidence="4" id="KW-0862">Zinc</keyword>
<gene>
    <name evidence="14" type="ORF">NEMVEDRAFT_v1g244697</name>
</gene>
<dbReference type="InterPro" id="IPR031468">
    <property type="entry name" value="SMP_LBD"/>
</dbReference>
<feature type="compositionally biased region" description="Basic and acidic residues" evidence="9">
    <location>
        <begin position="502"/>
        <end position="514"/>
    </location>
</feature>
<dbReference type="InterPro" id="IPR001478">
    <property type="entry name" value="PDZ"/>
</dbReference>
<dbReference type="InterPro" id="IPR041489">
    <property type="entry name" value="PDZ_6"/>
</dbReference>
<evidence type="ECO:0000256" key="2">
    <source>
        <dbReference type="ARBA" id="ARBA00022448"/>
    </source>
</evidence>
<dbReference type="GO" id="GO:0016020">
    <property type="term" value="C:membrane"/>
    <property type="evidence" value="ECO:0007669"/>
    <property type="project" value="UniProtKB-SubCell"/>
</dbReference>
<dbReference type="GO" id="GO:0006869">
    <property type="term" value="P:lipid transport"/>
    <property type="evidence" value="ECO:0007669"/>
    <property type="project" value="UniProtKB-KW"/>
</dbReference>
<feature type="region of interest" description="Disordered" evidence="9">
    <location>
        <begin position="450"/>
        <end position="563"/>
    </location>
</feature>
<evidence type="ECO:0000256" key="7">
    <source>
        <dbReference type="ARBA" id="ARBA00023136"/>
    </source>
</evidence>
<name>A7SEI6_NEMVE</name>
<feature type="domain" description="PDZ" evidence="12">
    <location>
        <begin position="320"/>
        <end position="391"/>
    </location>
</feature>
<dbReference type="CDD" id="cd20825">
    <property type="entry name" value="C1_PDZD8"/>
    <property type="match status" value="1"/>
</dbReference>
<feature type="domain" description="Phorbol-ester/DAG-type" evidence="11">
    <location>
        <begin position="697"/>
        <end position="747"/>
    </location>
</feature>
<feature type="compositionally biased region" description="Polar residues" evidence="9">
    <location>
        <begin position="792"/>
        <end position="802"/>
    </location>
</feature>
<dbReference type="PANTHER" id="PTHR21519">
    <property type="entry name" value="PDZ DOMAIN-CONTAINING PROTEIN 8"/>
    <property type="match status" value="1"/>
</dbReference>
<dbReference type="GO" id="GO:0046872">
    <property type="term" value="F:metal ion binding"/>
    <property type="evidence" value="ECO:0007669"/>
    <property type="project" value="UniProtKB-KW"/>
</dbReference>
<dbReference type="CDD" id="cd00030">
    <property type="entry name" value="C2"/>
    <property type="match status" value="1"/>
</dbReference>
<evidence type="ECO:0008006" key="16">
    <source>
        <dbReference type="Google" id="ProtNLM"/>
    </source>
</evidence>
<dbReference type="Pfam" id="PF17820">
    <property type="entry name" value="PDZ_6"/>
    <property type="match status" value="1"/>
</dbReference>
<keyword evidence="6" id="KW-0446">Lipid-binding</keyword>
<evidence type="ECO:0000256" key="3">
    <source>
        <dbReference type="ARBA" id="ARBA00022723"/>
    </source>
</evidence>
<dbReference type="Pfam" id="PF00168">
    <property type="entry name" value="C2"/>
    <property type="match status" value="1"/>
</dbReference>
<dbReference type="InterPro" id="IPR039275">
    <property type="entry name" value="PDZD8"/>
</dbReference>
<dbReference type="GO" id="GO:0044233">
    <property type="term" value="C:mitochondria-associated endoplasmic reticulum membrane contact site"/>
    <property type="evidence" value="ECO:0000318"/>
    <property type="project" value="GO_Central"/>
</dbReference>
<evidence type="ECO:0000259" key="10">
    <source>
        <dbReference type="PROSITE" id="PS50004"/>
    </source>
</evidence>
<reference evidence="14 15" key="1">
    <citation type="journal article" date="2007" name="Science">
        <title>Sea anemone genome reveals ancestral eumetazoan gene repertoire and genomic organization.</title>
        <authorList>
            <person name="Putnam N.H."/>
            <person name="Srivastava M."/>
            <person name="Hellsten U."/>
            <person name="Dirks B."/>
            <person name="Chapman J."/>
            <person name="Salamov A."/>
            <person name="Terry A."/>
            <person name="Shapiro H."/>
            <person name="Lindquist E."/>
            <person name="Kapitonov V.V."/>
            <person name="Jurka J."/>
            <person name="Genikhovich G."/>
            <person name="Grigoriev I.V."/>
            <person name="Lucas S.M."/>
            <person name="Steele R.E."/>
            <person name="Finnerty J.R."/>
            <person name="Technau U."/>
            <person name="Martindale M.Q."/>
            <person name="Rokhsar D.S."/>
        </authorList>
    </citation>
    <scope>NUCLEOTIDE SEQUENCE [LARGE SCALE GENOMIC DNA]</scope>
    <source>
        <strain evidence="15">CH2 X CH6</strain>
    </source>
</reference>
<dbReference type="SMART" id="SM00228">
    <property type="entry name" value="PDZ"/>
    <property type="match status" value="1"/>
</dbReference>
<evidence type="ECO:0000256" key="8">
    <source>
        <dbReference type="SAM" id="Coils"/>
    </source>
</evidence>
<dbReference type="EMBL" id="DS469637">
    <property type="protein sequence ID" value="EDO37885.1"/>
    <property type="molecule type" value="Genomic_DNA"/>
</dbReference>
<evidence type="ECO:0000256" key="6">
    <source>
        <dbReference type="ARBA" id="ARBA00023121"/>
    </source>
</evidence>
<comment type="subcellular location">
    <subcellularLocation>
        <location evidence="1">Membrane</location>
    </subcellularLocation>
</comment>
<feature type="compositionally biased region" description="Polar residues" evidence="9">
    <location>
        <begin position="460"/>
        <end position="476"/>
    </location>
</feature>
<dbReference type="OMA" id="HIALECM"/>
<feature type="domain" description="SMP-LTD" evidence="13">
    <location>
        <begin position="59"/>
        <end position="249"/>
    </location>
</feature>
<dbReference type="InterPro" id="IPR000008">
    <property type="entry name" value="C2_dom"/>
</dbReference>
<dbReference type="GO" id="GO:0008289">
    <property type="term" value="F:lipid binding"/>
    <property type="evidence" value="ECO:0007669"/>
    <property type="project" value="UniProtKB-KW"/>
</dbReference>
<dbReference type="Proteomes" id="UP000001593">
    <property type="component" value="Unassembled WGS sequence"/>
</dbReference>
<keyword evidence="5" id="KW-0445">Lipid transport</keyword>
<dbReference type="CDD" id="cd21674">
    <property type="entry name" value="SMP_PDZD8"/>
    <property type="match status" value="1"/>
</dbReference>
<dbReference type="PROSITE" id="PS51847">
    <property type="entry name" value="SMP"/>
    <property type="match status" value="1"/>
</dbReference>
<keyword evidence="8" id="KW-0175">Coiled coil</keyword>
<dbReference type="PhylomeDB" id="A7SEI6"/>
<evidence type="ECO:0000313" key="14">
    <source>
        <dbReference type="EMBL" id="EDO37885.1"/>
    </source>
</evidence>
<evidence type="ECO:0000259" key="12">
    <source>
        <dbReference type="PROSITE" id="PS50106"/>
    </source>
</evidence>
<dbReference type="STRING" id="45351.A7SEI6"/>
<dbReference type="InterPro" id="IPR002219">
    <property type="entry name" value="PKC_DAG/PE"/>
</dbReference>
<evidence type="ECO:0000256" key="9">
    <source>
        <dbReference type="SAM" id="MobiDB-lite"/>
    </source>
</evidence>
<dbReference type="GO" id="GO:1990456">
    <property type="term" value="P:mitochondrion-endoplasmic reticulum membrane tethering"/>
    <property type="evidence" value="ECO:0000318"/>
    <property type="project" value="GO_Central"/>
</dbReference>
<dbReference type="PROSITE" id="PS00479">
    <property type="entry name" value="ZF_DAG_PE_1"/>
    <property type="match status" value="1"/>
</dbReference>
<dbReference type="AlphaFoldDB" id="A7SEI6"/>
<dbReference type="SUPFAM" id="SSF49562">
    <property type="entry name" value="C2 domain (Calcium/lipid-binding domain, CaLB)"/>
    <property type="match status" value="1"/>
</dbReference>
<dbReference type="PROSITE" id="PS50004">
    <property type="entry name" value="C2"/>
    <property type="match status" value="1"/>
</dbReference>
<protein>
    <recommendedName>
        <fullName evidence="16">PDZ domain-containing protein 8</fullName>
    </recommendedName>
</protein>
<proteinExistence type="predicted"/>
<feature type="compositionally biased region" description="Basic and acidic residues" evidence="9">
    <location>
        <begin position="804"/>
        <end position="835"/>
    </location>
</feature>
<dbReference type="Pfam" id="PF26547">
    <property type="entry name" value="PDZD8_N"/>
    <property type="match status" value="1"/>
</dbReference>
<feature type="coiled-coil region" evidence="8">
    <location>
        <begin position="888"/>
        <end position="915"/>
    </location>
</feature>
<dbReference type="PROSITE" id="PS50106">
    <property type="entry name" value="PDZ"/>
    <property type="match status" value="1"/>
</dbReference>
<organism evidence="14 15">
    <name type="scientific">Nematostella vectensis</name>
    <name type="common">Starlet sea anemone</name>
    <dbReference type="NCBI Taxonomy" id="45351"/>
    <lineage>
        <taxon>Eukaryota</taxon>
        <taxon>Metazoa</taxon>
        <taxon>Cnidaria</taxon>
        <taxon>Anthozoa</taxon>
        <taxon>Hexacorallia</taxon>
        <taxon>Actiniaria</taxon>
        <taxon>Edwardsiidae</taxon>
        <taxon>Nematostella</taxon>
    </lineage>
</organism>
<dbReference type="SUPFAM" id="SSF50156">
    <property type="entry name" value="PDZ domain-like"/>
    <property type="match status" value="1"/>
</dbReference>
<dbReference type="PANTHER" id="PTHR21519:SF1">
    <property type="entry name" value="PDZ DOMAIN-CONTAINING PROTEIN 8"/>
    <property type="match status" value="1"/>
</dbReference>
<evidence type="ECO:0000259" key="13">
    <source>
        <dbReference type="PROSITE" id="PS51847"/>
    </source>
</evidence>
<dbReference type="InterPro" id="IPR046349">
    <property type="entry name" value="C1-like_sf"/>
</dbReference>
<dbReference type="Gene3D" id="2.30.42.10">
    <property type="match status" value="1"/>
</dbReference>
<dbReference type="GO" id="GO:0005739">
    <property type="term" value="C:mitochondrion"/>
    <property type="evidence" value="ECO:0007669"/>
    <property type="project" value="GOC"/>
</dbReference>
<dbReference type="InParanoid" id="A7SEI6"/>
<evidence type="ECO:0000256" key="5">
    <source>
        <dbReference type="ARBA" id="ARBA00023055"/>
    </source>
</evidence>
<dbReference type="HOGENOM" id="CLU_008594_0_0_1"/>
<keyword evidence="7" id="KW-0472">Membrane</keyword>
<dbReference type="InterPro" id="IPR036034">
    <property type="entry name" value="PDZ_sf"/>
</dbReference>
<dbReference type="SUPFAM" id="SSF57889">
    <property type="entry name" value="Cysteine-rich domain"/>
    <property type="match status" value="1"/>
</dbReference>
<dbReference type="Gene3D" id="3.30.60.20">
    <property type="match status" value="1"/>
</dbReference>
<dbReference type="InterPro" id="IPR058801">
    <property type="entry name" value="PDZD8_N"/>
</dbReference>
<dbReference type="Pfam" id="PF00130">
    <property type="entry name" value="C1_1"/>
    <property type="match status" value="1"/>
</dbReference>
<dbReference type="SMART" id="SM00109">
    <property type="entry name" value="C1"/>
    <property type="match status" value="1"/>
</dbReference>
<dbReference type="Gene3D" id="2.60.40.150">
    <property type="entry name" value="C2 domain"/>
    <property type="match status" value="1"/>
</dbReference>